<evidence type="ECO:0000313" key="2">
    <source>
        <dbReference type="Proteomes" id="UP000636479"/>
    </source>
</evidence>
<dbReference type="OrthoDB" id="3197787at2759"/>
<organism evidence="1 2">
    <name type="scientific">Mycena indigotica</name>
    <dbReference type="NCBI Taxonomy" id="2126181"/>
    <lineage>
        <taxon>Eukaryota</taxon>
        <taxon>Fungi</taxon>
        <taxon>Dikarya</taxon>
        <taxon>Basidiomycota</taxon>
        <taxon>Agaricomycotina</taxon>
        <taxon>Agaricomycetes</taxon>
        <taxon>Agaricomycetidae</taxon>
        <taxon>Agaricales</taxon>
        <taxon>Marasmiineae</taxon>
        <taxon>Mycenaceae</taxon>
        <taxon>Mycena</taxon>
    </lineage>
</organism>
<sequence>MTRPRPPSLRLDHLGLDPSSLVGRVLKTIKHSEKHPSLTLHFLDGTRIQIMVDGYSPAHPGVPKELEMSPSFRALFNAGDSVDLTVTDCALITLSDKAFALESNDQWDQRHLGVAFKFSAASGSLDGLPDPWHCVWATLEEHDQHGSCIFRTYEDVYLEELQRSPRKARHRKQSGP</sequence>
<dbReference type="Proteomes" id="UP000636479">
    <property type="component" value="Unassembled WGS sequence"/>
</dbReference>
<dbReference type="RefSeq" id="XP_037225467.1">
    <property type="nucleotide sequence ID" value="XM_037357557.1"/>
</dbReference>
<proteinExistence type="predicted"/>
<dbReference type="AlphaFoldDB" id="A0A8H6WK79"/>
<comment type="caution">
    <text evidence="1">The sequence shown here is derived from an EMBL/GenBank/DDBJ whole genome shotgun (WGS) entry which is preliminary data.</text>
</comment>
<name>A0A8H6WK79_9AGAR</name>
<gene>
    <name evidence="1" type="ORF">MIND_00059300</name>
</gene>
<accession>A0A8H6WK79</accession>
<evidence type="ECO:0000313" key="1">
    <source>
        <dbReference type="EMBL" id="KAF7315444.1"/>
    </source>
</evidence>
<dbReference type="GeneID" id="59340073"/>
<protein>
    <submittedName>
        <fullName evidence="1">Uncharacterized protein</fullName>
    </submittedName>
</protein>
<dbReference type="EMBL" id="JACAZF010000001">
    <property type="protein sequence ID" value="KAF7315444.1"/>
    <property type="molecule type" value="Genomic_DNA"/>
</dbReference>
<reference evidence="1" key="1">
    <citation type="submission" date="2020-05" db="EMBL/GenBank/DDBJ databases">
        <title>Mycena genomes resolve the evolution of fungal bioluminescence.</title>
        <authorList>
            <person name="Tsai I.J."/>
        </authorList>
    </citation>
    <scope>NUCLEOTIDE SEQUENCE</scope>
    <source>
        <strain evidence="1">171206Taipei</strain>
    </source>
</reference>
<keyword evidence="2" id="KW-1185">Reference proteome</keyword>